<dbReference type="Proteomes" id="UP000199215">
    <property type="component" value="Unassembled WGS sequence"/>
</dbReference>
<reference evidence="1 2" key="1">
    <citation type="submission" date="2016-10" db="EMBL/GenBank/DDBJ databases">
        <authorList>
            <person name="de Groot N.N."/>
        </authorList>
    </citation>
    <scope>NUCLEOTIDE SEQUENCE [LARGE SCALE GENOMIC DNA]</scope>
    <source>
        <strain evidence="1 2">IBRC-M10418</strain>
    </source>
</reference>
<dbReference type="RefSeq" id="WP_092817582.1">
    <property type="nucleotide sequence ID" value="NZ_FNWU01000012.1"/>
</dbReference>
<gene>
    <name evidence="1" type="ORF">SAMN05192561_11210</name>
</gene>
<protein>
    <submittedName>
        <fullName evidence="1">Uncharacterized protein</fullName>
    </submittedName>
</protein>
<dbReference type="EMBL" id="FNWU01000012">
    <property type="protein sequence ID" value="SEH60522.1"/>
    <property type="molecule type" value="Genomic_DNA"/>
</dbReference>
<evidence type="ECO:0000313" key="1">
    <source>
        <dbReference type="EMBL" id="SEH60522.1"/>
    </source>
</evidence>
<dbReference type="Pfam" id="PF13262">
    <property type="entry name" value="DUF4054"/>
    <property type="match status" value="1"/>
</dbReference>
<dbReference type="STRING" id="1267564.SAMN05192561_11210"/>
<proteinExistence type="predicted"/>
<dbReference type="InterPro" id="IPR025127">
    <property type="entry name" value="DUF4054"/>
</dbReference>
<name>A0A1H6JE79_9EURY</name>
<dbReference type="AlphaFoldDB" id="A0A1H6JE79"/>
<organism evidence="1 2">
    <name type="scientific">Halopenitus malekzadehii</name>
    <dbReference type="NCBI Taxonomy" id="1267564"/>
    <lineage>
        <taxon>Archaea</taxon>
        <taxon>Methanobacteriati</taxon>
        <taxon>Methanobacteriota</taxon>
        <taxon>Stenosarchaea group</taxon>
        <taxon>Halobacteria</taxon>
        <taxon>Halobacteriales</taxon>
        <taxon>Haloferacaceae</taxon>
        <taxon>Halopenitus</taxon>
    </lineage>
</organism>
<sequence>MAVDDSEYRTSVDDVRSGGFETELTDEEVLEWLDDANMEVDEQLTGKGLSERRLEKIEKYLTRHLITFIVERQVDSEDIGPVSFDYSGAFDERGLAATAPGQQVIRLDESNTFGPEKSDFWSVTL</sequence>
<evidence type="ECO:0000313" key="2">
    <source>
        <dbReference type="Proteomes" id="UP000199215"/>
    </source>
</evidence>
<accession>A0A1H6JE79</accession>
<keyword evidence="2" id="KW-1185">Reference proteome</keyword>